<dbReference type="PANTHER" id="PTHR21389:SF0">
    <property type="entry name" value="ETOPOSIDE-INDUCED PROTEIN 2.4 HOMOLOG"/>
    <property type="match status" value="1"/>
</dbReference>
<dbReference type="GO" id="GO:0005783">
    <property type="term" value="C:endoplasmic reticulum"/>
    <property type="evidence" value="ECO:0007669"/>
    <property type="project" value="TreeGrafter"/>
</dbReference>
<reference evidence="8" key="1">
    <citation type="submission" date="2025-08" db="UniProtKB">
        <authorList>
            <consortium name="RefSeq"/>
        </authorList>
    </citation>
    <scope>IDENTIFICATION</scope>
</reference>
<keyword evidence="5 6" id="KW-0472">Membrane</keyword>
<dbReference type="Pfam" id="PF07264">
    <property type="entry name" value="EI24"/>
    <property type="match status" value="1"/>
</dbReference>
<feature type="transmembrane region" description="Helical" evidence="6">
    <location>
        <begin position="133"/>
        <end position="157"/>
    </location>
</feature>
<keyword evidence="7" id="KW-1185">Reference proteome</keyword>
<name>A0AAJ6QZ60_9ACAR</name>
<dbReference type="PANTHER" id="PTHR21389">
    <property type="entry name" value="P53 INDUCED PROTEIN"/>
    <property type="match status" value="1"/>
</dbReference>
<dbReference type="CTD" id="10010"/>
<dbReference type="KEGG" id="goe:100903293"/>
<evidence type="ECO:0000256" key="5">
    <source>
        <dbReference type="ARBA" id="ARBA00023136"/>
    </source>
</evidence>
<sequence length="335" mass="37921">MATKVIGDVVSGVLIGCRDAVWGIAAIGKLDSRWLEKNDTISSKVAQDVQAFTALALRRRQQKEKTAPSSNNARPKIIHRLIQCCLLNGGVFMLSLLLFNYALLPGLQMALSVVLEGSTSGIWTWLEPTLSAVFGFLWVMPVFILTRIVNCIWFLDIADQAYRHLRGRPQALHSVKRFIVDSIFSYSVQVIFLIQTQLVCLFPIAPIGQIIGLLHLSILYSLYVFEYKWCNQGREFLYRLSALEDNWPYFVGFGMPLAVMTSISESRLIAGCLFAILFPLFIISATEAVTTPRKMRPLHLFTPSLWLTNMIFNRYIKRMNQQNAIAPPTASRKRE</sequence>
<organism evidence="7 8">
    <name type="scientific">Galendromus occidentalis</name>
    <name type="common">western predatory mite</name>
    <dbReference type="NCBI Taxonomy" id="34638"/>
    <lineage>
        <taxon>Eukaryota</taxon>
        <taxon>Metazoa</taxon>
        <taxon>Ecdysozoa</taxon>
        <taxon>Arthropoda</taxon>
        <taxon>Chelicerata</taxon>
        <taxon>Arachnida</taxon>
        <taxon>Acari</taxon>
        <taxon>Parasitiformes</taxon>
        <taxon>Mesostigmata</taxon>
        <taxon>Gamasina</taxon>
        <taxon>Phytoseioidea</taxon>
        <taxon>Phytoseiidae</taxon>
        <taxon>Typhlodrominae</taxon>
        <taxon>Galendromus</taxon>
    </lineage>
</organism>
<evidence type="ECO:0000313" key="7">
    <source>
        <dbReference type="Proteomes" id="UP000694867"/>
    </source>
</evidence>
<feature type="transmembrane region" description="Helical" evidence="6">
    <location>
        <begin position="81"/>
        <end position="103"/>
    </location>
</feature>
<evidence type="ECO:0000256" key="4">
    <source>
        <dbReference type="ARBA" id="ARBA00022989"/>
    </source>
</evidence>
<evidence type="ECO:0000256" key="1">
    <source>
        <dbReference type="ARBA" id="ARBA00004141"/>
    </source>
</evidence>
<evidence type="ECO:0000256" key="2">
    <source>
        <dbReference type="ARBA" id="ARBA00010970"/>
    </source>
</evidence>
<dbReference type="AlphaFoldDB" id="A0AAJ6QZ60"/>
<keyword evidence="3 6" id="KW-0812">Transmembrane</keyword>
<dbReference type="InterPro" id="IPR059112">
    <property type="entry name" value="CysZ/EI24"/>
</dbReference>
<keyword evidence="4 6" id="KW-1133">Transmembrane helix</keyword>
<comment type="subcellular location">
    <subcellularLocation>
        <location evidence="1">Membrane</location>
        <topology evidence="1">Multi-pass membrane protein</topology>
    </subcellularLocation>
</comment>
<gene>
    <name evidence="8" type="primary">LOC100903293</name>
</gene>
<feature type="transmembrane region" description="Helical" evidence="6">
    <location>
        <begin position="268"/>
        <end position="289"/>
    </location>
</feature>
<evidence type="ECO:0000256" key="6">
    <source>
        <dbReference type="SAM" id="Phobius"/>
    </source>
</evidence>
<comment type="similarity">
    <text evidence="2">Belongs to the EI24 family.</text>
</comment>
<dbReference type="RefSeq" id="XP_003748650.1">
    <property type="nucleotide sequence ID" value="XM_003748602.2"/>
</dbReference>
<protein>
    <submittedName>
        <fullName evidence="8">Etoposide-induced protein 2.4 homolog</fullName>
    </submittedName>
</protein>
<dbReference type="Proteomes" id="UP000694867">
    <property type="component" value="Unplaced"/>
</dbReference>
<dbReference type="GO" id="GO:0016236">
    <property type="term" value="P:macroautophagy"/>
    <property type="evidence" value="ECO:0007669"/>
    <property type="project" value="TreeGrafter"/>
</dbReference>
<dbReference type="GeneID" id="100903293"/>
<feature type="transmembrane region" description="Helical" evidence="6">
    <location>
        <begin position="204"/>
        <end position="225"/>
    </location>
</feature>
<dbReference type="GO" id="GO:0016020">
    <property type="term" value="C:membrane"/>
    <property type="evidence" value="ECO:0007669"/>
    <property type="project" value="UniProtKB-SubCell"/>
</dbReference>
<evidence type="ECO:0000256" key="3">
    <source>
        <dbReference type="ARBA" id="ARBA00022692"/>
    </source>
</evidence>
<evidence type="ECO:0000313" key="8">
    <source>
        <dbReference type="RefSeq" id="XP_003748650.1"/>
    </source>
</evidence>
<accession>A0AAJ6QZ60</accession>
<proteinExistence type="inferred from homology"/>